<evidence type="ECO:0000313" key="4">
    <source>
        <dbReference type="Proteomes" id="UP001301769"/>
    </source>
</evidence>
<evidence type="ECO:0000313" key="3">
    <source>
        <dbReference type="EMBL" id="KAK4211703.1"/>
    </source>
</evidence>
<evidence type="ECO:0000256" key="2">
    <source>
        <dbReference type="SAM" id="MobiDB-lite"/>
    </source>
</evidence>
<dbReference type="Proteomes" id="UP001301769">
    <property type="component" value="Unassembled WGS sequence"/>
</dbReference>
<dbReference type="EMBL" id="MU858143">
    <property type="protein sequence ID" value="KAK4211703.1"/>
    <property type="molecule type" value="Genomic_DNA"/>
</dbReference>
<reference evidence="3" key="2">
    <citation type="submission" date="2023-05" db="EMBL/GenBank/DDBJ databases">
        <authorList>
            <consortium name="Lawrence Berkeley National Laboratory"/>
            <person name="Steindorff A."/>
            <person name="Hensen N."/>
            <person name="Bonometti L."/>
            <person name="Westerberg I."/>
            <person name="Brannstrom I.O."/>
            <person name="Guillou S."/>
            <person name="Cros-Aarteil S."/>
            <person name="Calhoun S."/>
            <person name="Haridas S."/>
            <person name="Kuo A."/>
            <person name="Mondo S."/>
            <person name="Pangilinan J."/>
            <person name="Riley R."/>
            <person name="Labutti K."/>
            <person name="Andreopoulos B."/>
            <person name="Lipzen A."/>
            <person name="Chen C."/>
            <person name="Yanf M."/>
            <person name="Daum C."/>
            <person name="Ng V."/>
            <person name="Clum A."/>
            <person name="Ohm R."/>
            <person name="Martin F."/>
            <person name="Silar P."/>
            <person name="Natvig D."/>
            <person name="Lalanne C."/>
            <person name="Gautier V."/>
            <person name="Ament-Velasquez S.L."/>
            <person name="Kruys A."/>
            <person name="Hutchinson M.I."/>
            <person name="Powell A.J."/>
            <person name="Barry K."/>
            <person name="Miller A.N."/>
            <person name="Grigoriev I.V."/>
            <person name="Debuchy R."/>
            <person name="Gladieux P."/>
            <person name="Thoren M.H."/>
            <person name="Johannesson H."/>
        </authorList>
    </citation>
    <scope>NUCLEOTIDE SEQUENCE</scope>
    <source>
        <strain evidence="3">PSN293</strain>
    </source>
</reference>
<sequence length="204" mass="23442">MNDHIDTAITATAEENMTTFAFLSAAGDTEVQRGRKRIRRTEGLESRMRYNTGRKQTPSGESGNLRGRSRHRSTSVVARSRSRNFARDRNESGSPSKEHILRIVQLSRRGRRRSQSPSRSYTPRDVPLLLLPLSTCRRRRQRTRSRSRDHFLREHSHCHYHHHHHAGLMTTSVELKSPLCSEVVVSDHDDGDRHMSTEGALDID</sequence>
<accession>A0AAN7B5K3</accession>
<protein>
    <submittedName>
        <fullName evidence="3">Uncharacterized protein</fullName>
    </submittedName>
</protein>
<comment type="caution">
    <text evidence="3">The sequence shown here is derived from an EMBL/GenBank/DDBJ whole genome shotgun (WGS) entry which is preliminary data.</text>
</comment>
<name>A0AAN7B5K3_9PEZI</name>
<keyword evidence="4" id="KW-1185">Reference proteome</keyword>
<proteinExistence type="predicted"/>
<reference evidence="3" key="1">
    <citation type="journal article" date="2023" name="Mol. Phylogenet. Evol.">
        <title>Genome-scale phylogeny and comparative genomics of the fungal order Sordariales.</title>
        <authorList>
            <person name="Hensen N."/>
            <person name="Bonometti L."/>
            <person name="Westerberg I."/>
            <person name="Brannstrom I.O."/>
            <person name="Guillou S."/>
            <person name="Cros-Aarteil S."/>
            <person name="Calhoun S."/>
            <person name="Haridas S."/>
            <person name="Kuo A."/>
            <person name="Mondo S."/>
            <person name="Pangilinan J."/>
            <person name="Riley R."/>
            <person name="LaButti K."/>
            <person name="Andreopoulos B."/>
            <person name="Lipzen A."/>
            <person name="Chen C."/>
            <person name="Yan M."/>
            <person name="Daum C."/>
            <person name="Ng V."/>
            <person name="Clum A."/>
            <person name="Steindorff A."/>
            <person name="Ohm R.A."/>
            <person name="Martin F."/>
            <person name="Silar P."/>
            <person name="Natvig D.O."/>
            <person name="Lalanne C."/>
            <person name="Gautier V."/>
            <person name="Ament-Velasquez S.L."/>
            <person name="Kruys A."/>
            <person name="Hutchinson M.I."/>
            <person name="Powell A.J."/>
            <person name="Barry K."/>
            <person name="Miller A.N."/>
            <person name="Grigoriev I.V."/>
            <person name="Debuchy R."/>
            <person name="Gladieux P."/>
            <person name="Hiltunen Thoren M."/>
            <person name="Johannesson H."/>
        </authorList>
    </citation>
    <scope>NUCLEOTIDE SEQUENCE</scope>
    <source>
        <strain evidence="3">PSN293</strain>
    </source>
</reference>
<dbReference type="AlphaFoldDB" id="A0AAN7B5K3"/>
<feature type="compositionally biased region" description="Basic and acidic residues" evidence="2">
    <location>
        <begin position="85"/>
        <end position="101"/>
    </location>
</feature>
<organism evidence="3 4">
    <name type="scientific">Rhypophila decipiens</name>
    <dbReference type="NCBI Taxonomy" id="261697"/>
    <lineage>
        <taxon>Eukaryota</taxon>
        <taxon>Fungi</taxon>
        <taxon>Dikarya</taxon>
        <taxon>Ascomycota</taxon>
        <taxon>Pezizomycotina</taxon>
        <taxon>Sordariomycetes</taxon>
        <taxon>Sordariomycetidae</taxon>
        <taxon>Sordariales</taxon>
        <taxon>Naviculisporaceae</taxon>
        <taxon>Rhypophila</taxon>
    </lineage>
</organism>
<dbReference type="PROSITE" id="PS00080">
    <property type="entry name" value="MULTICOPPER_OXIDASE2"/>
    <property type="match status" value="1"/>
</dbReference>
<keyword evidence="1" id="KW-0479">Metal-binding</keyword>
<feature type="compositionally biased region" description="Polar residues" evidence="2">
    <location>
        <begin position="53"/>
        <end position="62"/>
    </location>
</feature>
<dbReference type="GO" id="GO:0005507">
    <property type="term" value="F:copper ion binding"/>
    <property type="evidence" value="ECO:0007669"/>
    <property type="project" value="InterPro"/>
</dbReference>
<dbReference type="InterPro" id="IPR002355">
    <property type="entry name" value="Cu_oxidase_Cu_BS"/>
</dbReference>
<gene>
    <name evidence="3" type="ORF">QBC37DRAFT_208167</name>
</gene>
<evidence type="ECO:0000256" key="1">
    <source>
        <dbReference type="ARBA" id="ARBA00022723"/>
    </source>
</evidence>
<feature type="region of interest" description="Disordered" evidence="2">
    <location>
        <begin position="30"/>
        <end position="126"/>
    </location>
</feature>